<dbReference type="InterPro" id="IPR050109">
    <property type="entry name" value="HTH-type_TetR-like_transc_reg"/>
</dbReference>
<accession>A0AAU7AP77</accession>
<evidence type="ECO:0000256" key="2">
    <source>
        <dbReference type="ARBA" id="ARBA00023125"/>
    </source>
</evidence>
<dbReference type="Pfam" id="PF00440">
    <property type="entry name" value="TetR_N"/>
    <property type="match status" value="1"/>
</dbReference>
<evidence type="ECO:0000313" key="7">
    <source>
        <dbReference type="EMBL" id="XAY03478.1"/>
    </source>
</evidence>
<dbReference type="InterPro" id="IPR009057">
    <property type="entry name" value="Homeodomain-like_sf"/>
</dbReference>
<dbReference type="PANTHER" id="PTHR30055:SF234">
    <property type="entry name" value="HTH-TYPE TRANSCRIPTIONAL REGULATOR BETI"/>
    <property type="match status" value="1"/>
</dbReference>
<dbReference type="GO" id="GO:0000976">
    <property type="term" value="F:transcription cis-regulatory region binding"/>
    <property type="evidence" value="ECO:0007669"/>
    <property type="project" value="TreeGrafter"/>
</dbReference>
<gene>
    <name evidence="7" type="ORF">DSM112329_00296</name>
</gene>
<dbReference type="PROSITE" id="PS50977">
    <property type="entry name" value="HTH_TETR_2"/>
    <property type="match status" value="1"/>
</dbReference>
<feature type="compositionally biased region" description="Low complexity" evidence="5">
    <location>
        <begin position="14"/>
        <end position="23"/>
    </location>
</feature>
<evidence type="ECO:0000256" key="3">
    <source>
        <dbReference type="ARBA" id="ARBA00023163"/>
    </source>
</evidence>
<dbReference type="PRINTS" id="PR00455">
    <property type="entry name" value="HTHTETR"/>
</dbReference>
<sequence length="215" mass="23411">MAKRHEAAAVLTEGGSTSAPGRAGSRRRANLPEVILDAALRCFERWGIQRTRVEDIAREADMPRPHIYRHFASKDAIVHAVILRAIDRHHARLAERYPVEGPAGALILNTLLAGVRDAATEVQALTQQDSARITAESLAASAEITAALRAHWEPILKHAEARGELRAHIDIAAATRWLVFIQLSYLTLGNQVPPLEESLSAFVLPALVTPSGPPE</sequence>
<dbReference type="Gene3D" id="1.10.10.60">
    <property type="entry name" value="Homeodomain-like"/>
    <property type="match status" value="1"/>
</dbReference>
<dbReference type="EMBL" id="CP114014">
    <property type="protein sequence ID" value="XAY03478.1"/>
    <property type="molecule type" value="Genomic_DNA"/>
</dbReference>
<dbReference type="KEGG" id="parq:DSM112329_00296"/>
<organism evidence="7">
    <name type="scientific">Paraconexibacter sp. AEG42_29</name>
    <dbReference type="NCBI Taxonomy" id="2997339"/>
    <lineage>
        <taxon>Bacteria</taxon>
        <taxon>Bacillati</taxon>
        <taxon>Actinomycetota</taxon>
        <taxon>Thermoleophilia</taxon>
        <taxon>Solirubrobacterales</taxon>
        <taxon>Paraconexibacteraceae</taxon>
        <taxon>Paraconexibacter</taxon>
    </lineage>
</organism>
<evidence type="ECO:0000256" key="5">
    <source>
        <dbReference type="SAM" id="MobiDB-lite"/>
    </source>
</evidence>
<keyword evidence="1" id="KW-0805">Transcription regulation</keyword>
<dbReference type="GO" id="GO:0003700">
    <property type="term" value="F:DNA-binding transcription factor activity"/>
    <property type="evidence" value="ECO:0007669"/>
    <property type="project" value="TreeGrafter"/>
</dbReference>
<dbReference type="SUPFAM" id="SSF46689">
    <property type="entry name" value="Homeodomain-like"/>
    <property type="match status" value="1"/>
</dbReference>
<proteinExistence type="predicted"/>
<name>A0AAU7AP77_9ACTN</name>
<keyword evidence="3" id="KW-0804">Transcription</keyword>
<keyword evidence="2 4" id="KW-0238">DNA-binding</keyword>
<evidence type="ECO:0000256" key="1">
    <source>
        <dbReference type="ARBA" id="ARBA00023015"/>
    </source>
</evidence>
<evidence type="ECO:0000259" key="6">
    <source>
        <dbReference type="PROSITE" id="PS50977"/>
    </source>
</evidence>
<reference evidence="7" key="1">
    <citation type="submission" date="2022-12" db="EMBL/GenBank/DDBJ databases">
        <title>Paraconexibacter alkalitolerans sp. nov. and Baekduia alba sp. nov., isolated from soil and emended description of the genera Paraconexibacter (Chun et al., 2020) and Baekduia (An et al., 2020).</title>
        <authorList>
            <person name="Vieira S."/>
            <person name="Huber K.J."/>
            <person name="Geppert A."/>
            <person name="Wolf J."/>
            <person name="Neumann-Schaal M."/>
            <person name="Muesken M."/>
            <person name="Overmann J."/>
        </authorList>
    </citation>
    <scope>NUCLEOTIDE SEQUENCE</scope>
    <source>
        <strain evidence="7">AEG42_29</strain>
    </source>
</reference>
<dbReference type="PANTHER" id="PTHR30055">
    <property type="entry name" value="HTH-TYPE TRANSCRIPTIONAL REGULATOR RUTR"/>
    <property type="match status" value="1"/>
</dbReference>
<evidence type="ECO:0000256" key="4">
    <source>
        <dbReference type="PROSITE-ProRule" id="PRU00335"/>
    </source>
</evidence>
<feature type="domain" description="HTH tetR-type" evidence="6">
    <location>
        <begin position="29"/>
        <end position="89"/>
    </location>
</feature>
<dbReference type="RefSeq" id="WP_354700035.1">
    <property type="nucleotide sequence ID" value="NZ_CP114014.1"/>
</dbReference>
<feature type="DNA-binding region" description="H-T-H motif" evidence="4">
    <location>
        <begin position="52"/>
        <end position="71"/>
    </location>
</feature>
<protein>
    <recommendedName>
        <fullName evidence="6">HTH tetR-type domain-containing protein</fullName>
    </recommendedName>
</protein>
<dbReference type="Gene3D" id="1.10.357.10">
    <property type="entry name" value="Tetracycline Repressor, domain 2"/>
    <property type="match status" value="1"/>
</dbReference>
<dbReference type="InterPro" id="IPR001647">
    <property type="entry name" value="HTH_TetR"/>
</dbReference>
<feature type="region of interest" description="Disordered" evidence="5">
    <location>
        <begin position="1"/>
        <end position="26"/>
    </location>
</feature>
<dbReference type="AlphaFoldDB" id="A0AAU7AP77"/>